<reference evidence="12 14" key="1">
    <citation type="journal article" date="2018" name="Front. Microbiol.">
        <title>Genome-Based Analysis Reveals the Taxonomy and Diversity of the Family Idiomarinaceae.</title>
        <authorList>
            <person name="Liu Y."/>
            <person name="Lai Q."/>
            <person name="Shao Z."/>
        </authorList>
    </citation>
    <scope>NUCLEOTIDE SEQUENCE [LARGE SCALE GENOMIC DNA]</scope>
    <source>
        <strain evidence="12 14">CF12-14</strain>
    </source>
</reference>
<dbReference type="Gene3D" id="1.20.1640.10">
    <property type="entry name" value="Multidrug efflux transporter AcrB transmembrane domain"/>
    <property type="match status" value="2"/>
</dbReference>
<keyword evidence="5 9" id="KW-0997">Cell inner membrane</keyword>
<name>A0A327X6C0_9GAMM</name>
<dbReference type="RefSeq" id="WP_111567929.1">
    <property type="nucleotide sequence ID" value="NZ_PIPK01000001.1"/>
</dbReference>
<dbReference type="AlphaFoldDB" id="A0A327X6C0"/>
<feature type="transmembrane region" description="Helical" evidence="9">
    <location>
        <begin position="922"/>
        <end position="947"/>
    </location>
</feature>
<dbReference type="InterPro" id="IPR004764">
    <property type="entry name" value="MdtF-like"/>
</dbReference>
<feature type="transmembrane region" description="Helical" evidence="9">
    <location>
        <begin position="341"/>
        <end position="360"/>
    </location>
</feature>
<dbReference type="Proteomes" id="UP000287865">
    <property type="component" value="Unassembled WGS sequence"/>
</dbReference>
<evidence type="ECO:0000256" key="4">
    <source>
        <dbReference type="ARBA" id="ARBA00022475"/>
    </source>
</evidence>
<dbReference type="PANTHER" id="PTHR32063">
    <property type="match status" value="1"/>
</dbReference>
<gene>
    <name evidence="11" type="ORF">B0I24_10156</name>
    <name evidence="12" type="ORF">CWE07_00255</name>
</gene>
<evidence type="ECO:0000256" key="2">
    <source>
        <dbReference type="ARBA" id="ARBA00010942"/>
    </source>
</evidence>
<dbReference type="NCBIfam" id="NF000282">
    <property type="entry name" value="RND_permease_1"/>
    <property type="match status" value="1"/>
</dbReference>
<dbReference type="EMBL" id="PIPK01000001">
    <property type="protein sequence ID" value="RUO28273.1"/>
    <property type="molecule type" value="Genomic_DNA"/>
</dbReference>
<dbReference type="PANTHER" id="PTHR32063:SF13">
    <property type="entry name" value="MULTIDRUG EFFLUX PUMP SUBUNIT ACRB-RELATED"/>
    <property type="match status" value="1"/>
</dbReference>
<comment type="caution">
    <text evidence="9">Lacks conserved residue(s) required for the propagation of feature annotation.</text>
</comment>
<dbReference type="EMBL" id="QLMD01000001">
    <property type="protein sequence ID" value="RAK01433.1"/>
    <property type="molecule type" value="Genomic_DNA"/>
</dbReference>
<comment type="subcellular location">
    <subcellularLocation>
        <location evidence="1 9">Cell inner membrane</location>
        <topology evidence="1 9">Multi-pass membrane protein</topology>
    </subcellularLocation>
</comment>
<feature type="transmembrane region" description="Helical" evidence="9">
    <location>
        <begin position="894"/>
        <end position="916"/>
    </location>
</feature>
<sequence length="1050" mass="112895">MFRFFIDRPLFSSVISVIIILMGVVAMRALPIEMYPDVVPPQVVVSATYPGASAQVVADSVAAPLEQEINGVDDMIFMESTSSDAGMLQISISFAMGTDPDQAQINVNNRVQAAISRLPQIVRDLGVQVQARSTNILMVPVLYSPDDSMRTLDISNYALINVLDELARVPGVGDASLFGPDDYSMRIWTDPAKMAQFALNPQDLAAAINTQNAQYAAGRFGANPAPEGTAFTFSATTNTQLSEPEEFGNIILRSTDAGGFLRLRDVADVELGSQNYDFSAVYNGQRAVPMGVFLQPGANALDTANAVRDTLEDMRTRFPEGIDFYIPYDTTEFIEISISEVVNTLVIAVILVVLVTFLFLQRFRATLIPVAAIPVSLIGTFAGMQLLGFSINMLTLFGLVLAIGIVVDNAIIVMENVARLISEKGMKARDASVETMKQVAGAVVSSTLVLVAVFAPVAFLGGLSGELYRQFAVTIAVSVVVSGIVAVTLTPAMCALFLDGQKREVSKPFQWFNAGFERLTNGFVATVTWLLHHWLIGIAMFLASCALAVFLLTRLPSGLVPAEDQGVAMLYAQLPASSHLSRTEDVRDRISEQLLEMPEVMDFTSFAGFDIIASTLRSNTMAGFINLADWADRRAPEQHAQAIAEKVMGMGFGIQEANVIAFVPPPIQGLSLTGGVEGYLQIREDMSTEDIEALAQRVAQAANERPELVGARTTLVTDIPRYQIEVDREKAYAAGVGLDAVFSTLQSTLGALYVNDFVYQGRLWQVNVQAQGEYRTEPEDLRYVFVRSEQGTMVPISSLVNVERQRGADIVNRFNIFAAAKVMADPAPGYTTGQAKEAFEQVVAELDGEAGAQLGWIGEAYQLEVASGTGAAAFGLGLLMIFLILVAQYERITLPLAVAVAVPFGVLGAALAALLRGFPNDVYFQVGLLVLIGLAAKNAILIVEFAAQNRKEGMSAMDAAVAAARQRFRAIIMTAATFIIGTVPLAIASGAGAASRQEIGTVVVGGMLAASTLALLFVPLGYKVFEDLSTWRSERKASKRQANESQSEGA</sequence>
<dbReference type="InterPro" id="IPR000731">
    <property type="entry name" value="SSD"/>
</dbReference>
<evidence type="ECO:0000256" key="5">
    <source>
        <dbReference type="ARBA" id="ARBA00022519"/>
    </source>
</evidence>
<dbReference type="FunFam" id="1.20.1640.10:FF:000001">
    <property type="entry name" value="Efflux pump membrane transporter"/>
    <property type="match status" value="1"/>
</dbReference>
<evidence type="ECO:0000313" key="14">
    <source>
        <dbReference type="Proteomes" id="UP000287865"/>
    </source>
</evidence>
<dbReference type="SUPFAM" id="SSF82714">
    <property type="entry name" value="Multidrug efflux transporter AcrB TolC docking domain, DN and DC subdomains"/>
    <property type="match status" value="2"/>
</dbReference>
<feature type="transmembrane region" description="Helical" evidence="9">
    <location>
        <begin position="439"/>
        <end position="459"/>
    </location>
</feature>
<evidence type="ECO:0000313" key="12">
    <source>
        <dbReference type="EMBL" id="RUO28273.1"/>
    </source>
</evidence>
<comment type="caution">
    <text evidence="11">The sequence shown here is derived from an EMBL/GenBank/DDBJ whole genome shotgun (WGS) entry which is preliminary data.</text>
</comment>
<dbReference type="Gene3D" id="3.30.70.1440">
    <property type="entry name" value="Multidrug efflux transporter AcrB pore domain"/>
    <property type="match status" value="1"/>
</dbReference>
<evidence type="ECO:0000259" key="10">
    <source>
        <dbReference type="PROSITE" id="PS50156"/>
    </source>
</evidence>
<feature type="transmembrane region" description="Helical" evidence="9">
    <location>
        <begin position="968"/>
        <end position="987"/>
    </location>
</feature>
<keyword evidence="6 9" id="KW-0812">Transmembrane</keyword>
<dbReference type="GO" id="GO:0009636">
    <property type="term" value="P:response to toxic substance"/>
    <property type="evidence" value="ECO:0007669"/>
    <property type="project" value="UniProtKB-ARBA"/>
</dbReference>
<dbReference type="GO" id="GO:0015562">
    <property type="term" value="F:efflux transmembrane transporter activity"/>
    <property type="evidence" value="ECO:0007669"/>
    <property type="project" value="InterPro"/>
</dbReference>
<dbReference type="Pfam" id="PF00873">
    <property type="entry name" value="ACR_tran"/>
    <property type="match status" value="1"/>
</dbReference>
<proteinExistence type="inferred from homology"/>
<evidence type="ECO:0000256" key="8">
    <source>
        <dbReference type="ARBA" id="ARBA00023136"/>
    </source>
</evidence>
<feature type="transmembrane region" description="Helical" evidence="9">
    <location>
        <begin position="519"/>
        <end position="552"/>
    </location>
</feature>
<dbReference type="InterPro" id="IPR027463">
    <property type="entry name" value="AcrB_DN_DC_subdom"/>
</dbReference>
<evidence type="ECO:0000256" key="7">
    <source>
        <dbReference type="ARBA" id="ARBA00022989"/>
    </source>
</evidence>
<reference evidence="11 13" key="2">
    <citation type="submission" date="2018-06" db="EMBL/GenBank/DDBJ databases">
        <title>Genomic Encyclopedia of Type Strains, Phase III (KMG-III): the genomes of soil and plant-associated and newly described type strains.</title>
        <authorList>
            <person name="Whitman W."/>
        </authorList>
    </citation>
    <scope>NUCLEOTIDE SEQUENCE [LARGE SCALE GENOMIC DNA]</scope>
    <source>
        <strain evidence="11 13">CGMCC 1.15366</strain>
    </source>
</reference>
<dbReference type="PRINTS" id="PR00702">
    <property type="entry name" value="ACRIFLAVINRP"/>
</dbReference>
<feature type="transmembrane region" description="Helical" evidence="9">
    <location>
        <begin position="471"/>
        <end position="498"/>
    </location>
</feature>
<keyword evidence="14" id="KW-1185">Reference proteome</keyword>
<dbReference type="Gene3D" id="3.30.70.1430">
    <property type="entry name" value="Multidrug efflux transporter AcrB pore domain"/>
    <property type="match status" value="2"/>
</dbReference>
<dbReference type="SUPFAM" id="SSF82866">
    <property type="entry name" value="Multidrug efflux transporter AcrB transmembrane domain"/>
    <property type="match status" value="2"/>
</dbReference>
<evidence type="ECO:0000256" key="9">
    <source>
        <dbReference type="RuleBase" id="RU364070"/>
    </source>
</evidence>
<evidence type="ECO:0000313" key="11">
    <source>
        <dbReference type="EMBL" id="RAK01433.1"/>
    </source>
</evidence>
<keyword evidence="3 9" id="KW-0813">Transport</keyword>
<comment type="similarity">
    <text evidence="2 9">Belongs to the resistance-nodulation-cell division (RND) (TC 2.A.6) family.</text>
</comment>
<keyword evidence="8 9" id="KW-0472">Membrane</keyword>
<dbReference type="SUPFAM" id="SSF82693">
    <property type="entry name" value="Multidrug efflux transporter AcrB pore domain, PN1, PN2, PC1 and PC2 subdomains"/>
    <property type="match status" value="3"/>
</dbReference>
<feature type="transmembrane region" description="Helical" evidence="9">
    <location>
        <begin position="999"/>
        <end position="1022"/>
    </location>
</feature>
<keyword evidence="7 9" id="KW-1133">Transmembrane helix</keyword>
<evidence type="ECO:0000256" key="6">
    <source>
        <dbReference type="ARBA" id="ARBA00022692"/>
    </source>
</evidence>
<dbReference type="GO" id="GO:0042910">
    <property type="term" value="F:xenobiotic transmembrane transporter activity"/>
    <property type="evidence" value="ECO:0007669"/>
    <property type="project" value="TreeGrafter"/>
</dbReference>
<feature type="transmembrane region" description="Helical" evidence="9">
    <location>
        <begin position="367"/>
        <end position="387"/>
    </location>
</feature>
<accession>A0A327X6C0</accession>
<feature type="domain" description="SSD" evidence="10">
    <location>
        <begin position="332"/>
        <end position="496"/>
    </location>
</feature>
<dbReference type="OrthoDB" id="9757904at2"/>
<dbReference type="PROSITE" id="PS50156">
    <property type="entry name" value="SSD"/>
    <property type="match status" value="1"/>
</dbReference>
<keyword evidence="4" id="KW-1003">Cell membrane</keyword>
<dbReference type="FunFam" id="3.30.70.1430:FF:000001">
    <property type="entry name" value="Efflux pump membrane transporter"/>
    <property type="match status" value="1"/>
</dbReference>
<evidence type="ECO:0000256" key="3">
    <source>
        <dbReference type="ARBA" id="ARBA00022448"/>
    </source>
</evidence>
<evidence type="ECO:0000256" key="1">
    <source>
        <dbReference type="ARBA" id="ARBA00004429"/>
    </source>
</evidence>
<organism evidence="11 13">
    <name type="scientific">Aliidiomarina maris</name>
    <dbReference type="NCBI Taxonomy" id="531312"/>
    <lineage>
        <taxon>Bacteria</taxon>
        <taxon>Pseudomonadati</taxon>
        <taxon>Pseudomonadota</taxon>
        <taxon>Gammaproteobacteria</taxon>
        <taxon>Alteromonadales</taxon>
        <taxon>Idiomarinaceae</taxon>
        <taxon>Aliidiomarina</taxon>
    </lineage>
</organism>
<dbReference type="NCBIfam" id="TIGR00915">
    <property type="entry name" value="2A0602"/>
    <property type="match status" value="1"/>
</dbReference>
<feature type="transmembrane region" description="Helical" evidence="9">
    <location>
        <begin position="393"/>
        <end position="418"/>
    </location>
</feature>
<protein>
    <recommendedName>
        <fullName evidence="9">Efflux pump membrane transporter</fullName>
    </recommendedName>
</protein>
<evidence type="ECO:0000313" key="13">
    <source>
        <dbReference type="Proteomes" id="UP000249203"/>
    </source>
</evidence>
<feature type="transmembrane region" description="Helical" evidence="9">
    <location>
        <begin position="865"/>
        <end position="887"/>
    </location>
</feature>
<dbReference type="GO" id="GO:0005886">
    <property type="term" value="C:plasma membrane"/>
    <property type="evidence" value="ECO:0007669"/>
    <property type="project" value="UniProtKB-SubCell"/>
</dbReference>
<dbReference type="Gene3D" id="3.30.70.1320">
    <property type="entry name" value="Multidrug efflux transporter AcrB pore domain like"/>
    <property type="match status" value="1"/>
</dbReference>
<dbReference type="Proteomes" id="UP000249203">
    <property type="component" value="Unassembled WGS sequence"/>
</dbReference>
<dbReference type="Gene3D" id="3.30.2090.10">
    <property type="entry name" value="Multidrug efflux transporter AcrB TolC docking domain, DN and DC subdomains"/>
    <property type="match status" value="2"/>
</dbReference>
<dbReference type="InterPro" id="IPR001036">
    <property type="entry name" value="Acrflvin-R"/>
</dbReference>